<dbReference type="EMBL" id="JAULSY010000017">
    <property type="protein sequence ID" value="KAK0671941.1"/>
    <property type="molecule type" value="Genomic_DNA"/>
</dbReference>
<dbReference type="Proteomes" id="UP001174997">
    <property type="component" value="Unassembled WGS sequence"/>
</dbReference>
<comment type="caution">
    <text evidence="2">The sequence shown here is derived from an EMBL/GenBank/DDBJ whole genome shotgun (WGS) entry which is preliminary data.</text>
</comment>
<evidence type="ECO:0000313" key="3">
    <source>
        <dbReference type="Proteomes" id="UP001174997"/>
    </source>
</evidence>
<feature type="compositionally biased region" description="Low complexity" evidence="1">
    <location>
        <begin position="75"/>
        <end position="86"/>
    </location>
</feature>
<feature type="region of interest" description="Disordered" evidence="1">
    <location>
        <begin position="1"/>
        <end position="28"/>
    </location>
</feature>
<name>A0AA39ZIX0_9PEZI</name>
<accession>A0AA39ZIX0</accession>
<dbReference type="PANTHER" id="PTHR12459:SF19">
    <property type="entry name" value="TRANSMEMBRANE PROTEIN 135 N-TERMINAL DOMAIN-CONTAINING PROTEIN"/>
    <property type="match status" value="1"/>
</dbReference>
<feature type="region of interest" description="Disordered" evidence="1">
    <location>
        <begin position="590"/>
        <end position="609"/>
    </location>
</feature>
<protein>
    <submittedName>
        <fullName evidence="2">Uncharacterized protein</fullName>
    </submittedName>
</protein>
<dbReference type="AlphaFoldDB" id="A0AA39ZIX0"/>
<organism evidence="2 3">
    <name type="scientific">Cercophora samala</name>
    <dbReference type="NCBI Taxonomy" id="330535"/>
    <lineage>
        <taxon>Eukaryota</taxon>
        <taxon>Fungi</taxon>
        <taxon>Dikarya</taxon>
        <taxon>Ascomycota</taxon>
        <taxon>Pezizomycotina</taxon>
        <taxon>Sordariomycetes</taxon>
        <taxon>Sordariomycetidae</taxon>
        <taxon>Sordariales</taxon>
        <taxon>Lasiosphaeriaceae</taxon>
        <taxon>Cercophora</taxon>
    </lineage>
</organism>
<reference evidence="2" key="1">
    <citation type="submission" date="2023-06" db="EMBL/GenBank/DDBJ databases">
        <title>Genome-scale phylogeny and comparative genomics of the fungal order Sordariales.</title>
        <authorList>
            <consortium name="Lawrence Berkeley National Laboratory"/>
            <person name="Hensen N."/>
            <person name="Bonometti L."/>
            <person name="Westerberg I."/>
            <person name="Brannstrom I.O."/>
            <person name="Guillou S."/>
            <person name="Cros-Aarteil S."/>
            <person name="Calhoun S."/>
            <person name="Haridas S."/>
            <person name="Kuo A."/>
            <person name="Mondo S."/>
            <person name="Pangilinan J."/>
            <person name="Riley R."/>
            <person name="Labutti K."/>
            <person name="Andreopoulos B."/>
            <person name="Lipzen A."/>
            <person name="Chen C."/>
            <person name="Yanf M."/>
            <person name="Daum C."/>
            <person name="Ng V."/>
            <person name="Clum A."/>
            <person name="Steindorff A."/>
            <person name="Ohm R."/>
            <person name="Martin F."/>
            <person name="Silar P."/>
            <person name="Natvig D."/>
            <person name="Lalanne C."/>
            <person name="Gautier V."/>
            <person name="Ament-Velasquez S.L."/>
            <person name="Kruys A."/>
            <person name="Hutchinson M.I."/>
            <person name="Powell A.J."/>
            <person name="Barry K."/>
            <person name="Miller A.N."/>
            <person name="Grigoriev I.V."/>
            <person name="Debuchy R."/>
            <person name="Gladieux P."/>
            <person name="Thoren M.H."/>
            <person name="Johannesson H."/>
        </authorList>
    </citation>
    <scope>NUCLEOTIDE SEQUENCE</scope>
    <source>
        <strain evidence="2">CBS 307.81</strain>
    </source>
</reference>
<evidence type="ECO:0000313" key="2">
    <source>
        <dbReference type="EMBL" id="KAK0671941.1"/>
    </source>
</evidence>
<dbReference type="PANTHER" id="PTHR12459">
    <property type="entry name" value="TRANSMEMBRANE PROTEIN 135-RELATED"/>
    <property type="match status" value="1"/>
</dbReference>
<sequence>MAASPSSAAAAIGGGAITASSSSSPSSDPILRNALRYTISAREYALLHKYVISKSRALKRRAPTVEKVRGIMDGPQQVPQQQQQPQGRKGSGAGVGEKRRGSIKGKDAAAPAAGQGADDYNAKAIRHSIRVFMATGAVMKLWGLAQTRLLGKKGDGKDKQGGLHKSPTLRLGLSLSTILFLYRVLFRFFTRLRVQLLEPSAAPFRKRNPKTASTLTSPYAPAVGASLAGLALGVYPAEQLRVTIALFLGFKAVEWGWNCAEENGMVWGWENSGKPGVVGKGKMRERPWWWGSWMLQPLAFGQLLHAAVFDRECFPKGFGNLVERFSLTYLHPRPEDFPVGMQWPTTEVVVDGIARMAKLSWPAFISPTLFPGKEDTLPPGLSAIAPLTSGAHPLITSLSCATLHPSDPSCTRTFLTFWLRSFPPLTRILLLVYSVLMVPKMKSFYHFPVSTIQTLVSNALRMSTFLTGAVATAWSSICFFQSWFPKTFLPTQRMFLGGFLAGLWAFIEQGRQGSRQIFLYSAKASVESFWKVGVKRRWWRAMKGGDVWVFVAALMLTGVVYERDARAIREGSWRKGISWVRGEGFRDWGVEVEEGEEEEGEGEGREKEE</sequence>
<dbReference type="InterPro" id="IPR026749">
    <property type="entry name" value="Tmem135"/>
</dbReference>
<feature type="compositionally biased region" description="Basic and acidic residues" evidence="1">
    <location>
        <begin position="96"/>
        <end position="107"/>
    </location>
</feature>
<evidence type="ECO:0000256" key="1">
    <source>
        <dbReference type="SAM" id="MobiDB-lite"/>
    </source>
</evidence>
<feature type="region of interest" description="Disordered" evidence="1">
    <location>
        <begin position="69"/>
        <end position="116"/>
    </location>
</feature>
<keyword evidence="3" id="KW-1185">Reference proteome</keyword>
<gene>
    <name evidence="2" type="ORF">QBC41DRAFT_334808</name>
</gene>
<feature type="compositionally biased region" description="Acidic residues" evidence="1">
    <location>
        <begin position="590"/>
        <end position="601"/>
    </location>
</feature>
<proteinExistence type="predicted"/>